<dbReference type="SUPFAM" id="SSF54791">
    <property type="entry name" value="Eukaryotic type KH-domain (KH-domain type I)"/>
    <property type="match status" value="1"/>
</dbReference>
<feature type="region of interest" description="Disordered" evidence="3">
    <location>
        <begin position="545"/>
        <end position="568"/>
    </location>
</feature>
<feature type="region of interest" description="Disordered" evidence="3">
    <location>
        <begin position="517"/>
        <end position="536"/>
    </location>
</feature>
<keyword evidence="7" id="KW-1185">Reference proteome</keyword>
<comment type="caution">
    <text evidence="6">The sequence shown here is derived from an EMBL/GenBank/DDBJ whole genome shotgun (WGS) entry which is preliminary data.</text>
</comment>
<dbReference type="EMBL" id="JAIWQS010000011">
    <property type="protein sequence ID" value="KAJ8749682.1"/>
    <property type="molecule type" value="Genomic_DNA"/>
</dbReference>
<dbReference type="GO" id="GO:0005634">
    <property type="term" value="C:nucleus"/>
    <property type="evidence" value="ECO:0007669"/>
    <property type="project" value="InterPro"/>
</dbReference>
<dbReference type="InterPro" id="IPR036612">
    <property type="entry name" value="KH_dom_type_1_sf"/>
</dbReference>
<evidence type="ECO:0000259" key="4">
    <source>
        <dbReference type="Pfam" id="PF22675"/>
    </source>
</evidence>
<evidence type="ECO:0000313" key="7">
    <source>
        <dbReference type="Proteomes" id="UP001159364"/>
    </source>
</evidence>
<dbReference type="Pfam" id="PF23469">
    <property type="entry name" value="KH_12"/>
    <property type="match status" value="1"/>
</dbReference>
<feature type="region of interest" description="Disordered" evidence="3">
    <location>
        <begin position="1"/>
        <end position="30"/>
    </location>
</feature>
<feature type="domain" description="ATP-dependent RNA helicase PRP5/DDX46/KHDC4 KH" evidence="5">
    <location>
        <begin position="112"/>
        <end position="200"/>
    </location>
</feature>
<feature type="region of interest" description="Disordered" evidence="3">
    <location>
        <begin position="438"/>
        <end position="501"/>
    </location>
</feature>
<reference evidence="6 7" key="1">
    <citation type="submission" date="2021-09" db="EMBL/GenBank/DDBJ databases">
        <title>Genomic insights and catalytic innovation underlie evolution of tropane alkaloids biosynthesis.</title>
        <authorList>
            <person name="Wang Y.-J."/>
            <person name="Tian T."/>
            <person name="Huang J.-P."/>
            <person name="Huang S.-X."/>
        </authorList>
    </citation>
    <scope>NUCLEOTIDE SEQUENCE [LARGE SCALE GENOMIC DNA]</scope>
    <source>
        <strain evidence="6">KIB-2018</strain>
        <tissue evidence="6">Leaf</tissue>
    </source>
</reference>
<feature type="domain" description="KHDC4/BBP-like KH-domain type I" evidence="4">
    <location>
        <begin position="230"/>
        <end position="304"/>
    </location>
</feature>
<evidence type="ECO:0000259" key="5">
    <source>
        <dbReference type="Pfam" id="PF23469"/>
    </source>
</evidence>
<protein>
    <recommendedName>
        <fullName evidence="1">Protein RIK</fullName>
    </recommendedName>
    <alternativeName>
        <fullName evidence="2">Rough sheath 2-interacting KH domain protein</fullName>
    </alternativeName>
</protein>
<dbReference type="PANTHER" id="PTHR15744">
    <property type="entry name" value="BLOM7"/>
    <property type="match status" value="1"/>
</dbReference>
<dbReference type="InterPro" id="IPR056149">
    <property type="entry name" value="PRP5/DDX46/KHDC4_KH"/>
</dbReference>
<accession>A0AAV8SBV2</accession>
<dbReference type="AlphaFoldDB" id="A0AAV8SBV2"/>
<sequence>MTDDGDVKGPSGAATEASQSRQRKKRKWDQPAESLISAGVAISGVVPLGNVLPLTGMTLPGVAQVSGTLLTNPIVTSSPIIPPAIQVPSIPQNTGTAIPKLNQPKIQDELIIAREIVINDAEPSVRYKLTKRQTQEEIQKCTGAVVITRGKYRPPNAPPDSEKPLYLHISSASHLKDTAERILAVDHAALMVEEMLKQGNLQPASSAVQTSHGNGVKALSTSVFLGFDPDPTLNLAARVRGPNDQYINHIMNETGATVVLRGRGSGNIEKQNDIEGEQPLHLFLSATNIKSLEDAKILAENLLDTISLECGASRVSSSKVYNAVPPPQQLLPGVHSSGDEIKLNTDSTVGIAPSRMNFKPSIPASSYPAVATFIPQGTTSVSKGIVTCGHPQSNPGSYQQPLVTGGTSYGGYGGIYPQATPLQQVALVLRQSPSPINSTIAPTISVPSPESKPSVSTISENDKRPNQKRKFQELPANLKEPARHHQGPEFTKSIEQSSRDLGLKSAFPAPASRKLIQTSSSAMPPPPPRAKPPLPVPRTMPTLPPVPKFSSKPQDNHNYTSKVKSETVPDTLIKLMEYGEDDDDPEGTSEESLHGNFSTLAVRKPFWAI</sequence>
<feature type="compositionally biased region" description="Low complexity" evidence="3">
    <location>
        <begin position="445"/>
        <end position="456"/>
    </location>
</feature>
<dbReference type="Gene3D" id="3.30.1370.10">
    <property type="entry name" value="K Homology domain, type 1"/>
    <property type="match status" value="1"/>
</dbReference>
<organism evidence="6 7">
    <name type="scientific">Erythroxylum novogranatense</name>
    <dbReference type="NCBI Taxonomy" id="1862640"/>
    <lineage>
        <taxon>Eukaryota</taxon>
        <taxon>Viridiplantae</taxon>
        <taxon>Streptophyta</taxon>
        <taxon>Embryophyta</taxon>
        <taxon>Tracheophyta</taxon>
        <taxon>Spermatophyta</taxon>
        <taxon>Magnoliopsida</taxon>
        <taxon>eudicotyledons</taxon>
        <taxon>Gunneridae</taxon>
        <taxon>Pentapetalae</taxon>
        <taxon>rosids</taxon>
        <taxon>fabids</taxon>
        <taxon>Malpighiales</taxon>
        <taxon>Erythroxylaceae</taxon>
        <taxon>Erythroxylum</taxon>
    </lineage>
</organism>
<proteinExistence type="predicted"/>
<gene>
    <name evidence="6" type="ORF">K2173_010102</name>
</gene>
<feature type="compositionally biased region" description="Polar residues" evidence="3">
    <location>
        <begin position="551"/>
        <end position="562"/>
    </location>
</feature>
<dbReference type="FunFam" id="3.30.1370.10:FF:000037">
    <property type="entry name" value="KH domain protein"/>
    <property type="match status" value="1"/>
</dbReference>
<evidence type="ECO:0000256" key="1">
    <source>
        <dbReference type="ARBA" id="ARBA00070402"/>
    </source>
</evidence>
<evidence type="ECO:0000256" key="2">
    <source>
        <dbReference type="ARBA" id="ARBA00081001"/>
    </source>
</evidence>
<feature type="compositionally biased region" description="Pro residues" evidence="3">
    <location>
        <begin position="523"/>
        <end position="536"/>
    </location>
</feature>
<dbReference type="PANTHER" id="PTHR15744:SF0">
    <property type="entry name" value="KH HOMOLOGY DOMAIN-CONTAINING PROTEIN 4"/>
    <property type="match status" value="1"/>
</dbReference>
<evidence type="ECO:0000313" key="6">
    <source>
        <dbReference type="EMBL" id="KAJ8749682.1"/>
    </source>
</evidence>
<dbReference type="GO" id="GO:0003723">
    <property type="term" value="F:RNA binding"/>
    <property type="evidence" value="ECO:0007669"/>
    <property type="project" value="InterPro"/>
</dbReference>
<dbReference type="InterPro" id="IPR055256">
    <property type="entry name" value="KH_1_KHDC4/BBP-like"/>
</dbReference>
<evidence type="ECO:0000256" key="3">
    <source>
        <dbReference type="SAM" id="MobiDB-lite"/>
    </source>
</evidence>
<dbReference type="Pfam" id="PF22675">
    <property type="entry name" value="KH-I_KHDC4-BBP"/>
    <property type="match status" value="1"/>
</dbReference>
<name>A0AAV8SBV2_9ROSI</name>
<dbReference type="InterPro" id="IPR031121">
    <property type="entry name" value="RIK/BLOM7"/>
</dbReference>
<dbReference type="Proteomes" id="UP001159364">
    <property type="component" value="Linkage Group LG11"/>
</dbReference>
<dbReference type="CDD" id="cd22471">
    <property type="entry name" value="KH-I_RIK_like_rpt1"/>
    <property type="match status" value="1"/>
</dbReference>